<keyword evidence="1" id="KW-0812">Transmembrane</keyword>
<dbReference type="OrthoDB" id="1854250at2"/>
<feature type="transmembrane region" description="Helical" evidence="1">
    <location>
        <begin position="128"/>
        <end position="161"/>
    </location>
</feature>
<dbReference type="EMBL" id="CP033219">
    <property type="protein sequence ID" value="AZV76781.1"/>
    <property type="molecule type" value="Genomic_DNA"/>
</dbReference>
<feature type="transmembrane region" description="Helical" evidence="1">
    <location>
        <begin position="78"/>
        <end position="108"/>
    </location>
</feature>
<keyword evidence="1" id="KW-1133">Transmembrane helix</keyword>
<proteinExistence type="predicted"/>
<organism evidence="3 4">
    <name type="scientific">Parasedimentitalea marina</name>
    <dbReference type="NCBI Taxonomy" id="2483033"/>
    <lineage>
        <taxon>Bacteria</taxon>
        <taxon>Pseudomonadati</taxon>
        <taxon>Pseudomonadota</taxon>
        <taxon>Alphaproteobacteria</taxon>
        <taxon>Rhodobacterales</taxon>
        <taxon>Paracoccaceae</taxon>
        <taxon>Parasedimentitalea</taxon>
    </lineage>
</organism>
<dbReference type="PANTHER" id="PTHR46211:SF8">
    <property type="entry name" value="PHOSPHODIESTERASE"/>
    <property type="match status" value="1"/>
</dbReference>
<dbReference type="PANTHER" id="PTHR46211">
    <property type="entry name" value="GLYCEROPHOSPHORYL DIESTER PHOSPHODIESTERASE"/>
    <property type="match status" value="1"/>
</dbReference>
<dbReference type="KEGG" id="sedi:EBB79_01965"/>
<keyword evidence="1" id="KW-0472">Membrane</keyword>
<protein>
    <submittedName>
        <fullName evidence="3">Glycerophosphodiester phosphodiesterase</fullName>
    </submittedName>
</protein>
<dbReference type="AlphaFoldDB" id="A0A3T0MYE4"/>
<feature type="transmembrane region" description="Helical" evidence="1">
    <location>
        <begin position="238"/>
        <end position="265"/>
    </location>
</feature>
<reference evidence="3 4" key="1">
    <citation type="submission" date="2018-10" db="EMBL/GenBank/DDBJ databases">
        <title>Parasedimentitalea marina sp. nov., a psychrophilic bacterium isolated from deep seawater of the New Britain Trench.</title>
        <authorList>
            <person name="Cao J."/>
        </authorList>
    </citation>
    <scope>NUCLEOTIDE SEQUENCE [LARGE SCALE GENOMIC DNA]</scope>
    <source>
        <strain evidence="3 4">W43</strain>
    </source>
</reference>
<keyword evidence="4" id="KW-1185">Reference proteome</keyword>
<name>A0A3T0MYE4_9RHOB</name>
<dbReference type="InterPro" id="IPR018476">
    <property type="entry name" value="GlyceroP-diester-Pdiesterase_M"/>
</dbReference>
<feature type="transmembrane region" description="Helical" evidence="1">
    <location>
        <begin position="271"/>
        <end position="304"/>
    </location>
</feature>
<dbReference type="Pfam" id="PF10110">
    <property type="entry name" value="GPDPase_memb"/>
    <property type="match status" value="1"/>
</dbReference>
<evidence type="ECO:0000259" key="2">
    <source>
        <dbReference type="PROSITE" id="PS51704"/>
    </source>
</evidence>
<dbReference type="Gene3D" id="3.20.20.190">
    <property type="entry name" value="Phosphatidylinositol (PI) phosphodiesterase"/>
    <property type="match status" value="1"/>
</dbReference>
<evidence type="ECO:0000313" key="4">
    <source>
        <dbReference type="Proteomes" id="UP000283063"/>
    </source>
</evidence>
<evidence type="ECO:0000256" key="1">
    <source>
        <dbReference type="SAM" id="Phobius"/>
    </source>
</evidence>
<gene>
    <name evidence="3" type="ORF">EBB79_01965</name>
</gene>
<dbReference type="SUPFAM" id="SSF51695">
    <property type="entry name" value="PLC-like phosphodiesterases"/>
    <property type="match status" value="1"/>
</dbReference>
<dbReference type="Pfam" id="PF03009">
    <property type="entry name" value="GDPD"/>
    <property type="match status" value="1"/>
</dbReference>
<feature type="transmembrane region" description="Helical" evidence="1">
    <location>
        <begin position="181"/>
        <end position="210"/>
    </location>
</feature>
<dbReference type="Proteomes" id="UP000283063">
    <property type="component" value="Chromosome"/>
</dbReference>
<evidence type="ECO:0000313" key="3">
    <source>
        <dbReference type="EMBL" id="AZV76781.1"/>
    </source>
</evidence>
<accession>A0A3T0MYE4</accession>
<dbReference type="GO" id="GO:0008081">
    <property type="term" value="F:phosphoric diester hydrolase activity"/>
    <property type="evidence" value="ECO:0007669"/>
    <property type="project" value="InterPro"/>
</dbReference>
<dbReference type="InterPro" id="IPR030395">
    <property type="entry name" value="GP_PDE_dom"/>
</dbReference>
<sequence length="624" mass="67303">MGGIGSGGFELKFVSDVLQAYGGATRRWRLFLTVYVSLRLLALALIAPLLGVLINLAVSFSSQSALTDQDIALFVLSPIGFLLSLVVLSIVLVAEVTGFAVMAASLRYEQSNRWLTARVSLLAVVKKLYVLAIFIALLLLRILLLAAPFIAVAGLVAWGLLTDYDINYYLTYHPPAFKLAAALIGVIGLALALVLLQRLLAWALALHLVLFEDQSPRSSFAASAARMRGHHFKLQIELVIWLLTRTLLAAALATLAGGIIAWMPLGEGASLIQVLLLSLVVLLLWVIGDAALSAIALGALALILDRHFGGKQPSLPGYLQVPSGLRPGLLGFSGVAVVLVGLSFWLGQSLLDAVKAEDHVEIIAHRGAAGSKPENTSAAIEEALVQGADWVEIDVQETSDGRIVVMHDADLMKLARVNMQIHASTLSQLQQVDIGSWFDPVYGDQRIPLLSEVLQQVKGRAKLLIEFKHYGFDVDLEGRTVQLVEAADMADQIAFMSLKYTSVQKAKSLRPDWQAGILAATKLGDLAGLDGDFAAVRAETASPGLIGSVHAAGKDLYVWTVNDPLQMSKMISMGVDGLITDEPALAREVLRVRAQLNTAERMVLWLIEELGLDLNPKEYRDVSP</sequence>
<feature type="transmembrane region" description="Helical" evidence="1">
    <location>
        <begin position="36"/>
        <end position="58"/>
    </location>
</feature>
<feature type="domain" description="GP-PDE" evidence="2">
    <location>
        <begin position="360"/>
        <end position="590"/>
    </location>
</feature>
<dbReference type="GO" id="GO:0006629">
    <property type="term" value="P:lipid metabolic process"/>
    <property type="evidence" value="ECO:0007669"/>
    <property type="project" value="InterPro"/>
</dbReference>
<dbReference type="PROSITE" id="PS51704">
    <property type="entry name" value="GP_PDE"/>
    <property type="match status" value="1"/>
</dbReference>
<dbReference type="InterPro" id="IPR017946">
    <property type="entry name" value="PLC-like_Pdiesterase_TIM-brl"/>
</dbReference>
<feature type="transmembrane region" description="Helical" evidence="1">
    <location>
        <begin position="325"/>
        <end position="346"/>
    </location>
</feature>